<dbReference type="InterPro" id="IPR052028">
    <property type="entry name" value="HipA_Ser/Thr_kinase"/>
</dbReference>
<sequence length="396" mass="43093">MSGAFDVLMGDATVGHLTWFGEGKFVWSEFAYSPQWLNNPSAYAVSPDLPLTSRTLSFGGAPSLPGALEDAGPDSWGQKLIGMRHPGRSLSVFEYLTDVDDRTRMGNLRIAVGGEVVRAETEEIPSTTVLHDFAERTAKIGHLSDHEFEVIAVAGSSLGGARPKMTMHDDDFGLSVVKFPFRSDDDDDVEGWEAVALSCASDAGIEVAPFRHVRLGEFSSALVTRRFDRGLAGERIGYISAHTALGLPDASHPYSFEMLASVMDVLCDDPRADKASLFDRVAVSIVLDSVDDHMRNYGFLRTADGWRLAPAFDIVPDFRAPMIEATPIAHGHSGRGRTIGKLVDAHQIFGLAREEAEARVAGVVAACRRFRQYAHNFGIAELDDSVLAERIEARIA</sequence>
<evidence type="ECO:0000259" key="4">
    <source>
        <dbReference type="Pfam" id="PF07804"/>
    </source>
</evidence>
<keyword evidence="2 6" id="KW-0808">Transferase</keyword>
<comment type="caution">
    <text evidence="6">The sequence shown here is derived from an EMBL/GenBank/DDBJ whole genome shotgun (WGS) entry which is preliminary data.</text>
</comment>
<comment type="similarity">
    <text evidence="1">Belongs to the HipA Ser/Thr kinase family.</text>
</comment>
<dbReference type="EMBL" id="JAUSQW010000001">
    <property type="protein sequence ID" value="MDP9801602.1"/>
    <property type="molecule type" value="Genomic_DNA"/>
</dbReference>
<dbReference type="RefSeq" id="WP_307014815.1">
    <property type="nucleotide sequence ID" value="NZ_JAUSQW010000001.1"/>
</dbReference>
<keyword evidence="3 6" id="KW-0418">Kinase</keyword>
<organism evidence="6 7">
    <name type="scientific">Arcanobacterium wilhelmae</name>
    <dbReference type="NCBI Taxonomy" id="1803177"/>
    <lineage>
        <taxon>Bacteria</taxon>
        <taxon>Bacillati</taxon>
        <taxon>Actinomycetota</taxon>
        <taxon>Actinomycetes</taxon>
        <taxon>Actinomycetales</taxon>
        <taxon>Actinomycetaceae</taxon>
        <taxon>Arcanobacterium</taxon>
    </lineage>
</organism>
<dbReference type="Proteomes" id="UP001235966">
    <property type="component" value="Unassembled WGS sequence"/>
</dbReference>
<dbReference type="PANTHER" id="PTHR37419">
    <property type="entry name" value="SERINE/THREONINE-PROTEIN KINASE TOXIN HIPA"/>
    <property type="match status" value="1"/>
</dbReference>
<feature type="domain" description="HipA N-terminal subdomain 1" evidence="5">
    <location>
        <begin position="6"/>
        <end position="102"/>
    </location>
</feature>
<evidence type="ECO:0000313" key="7">
    <source>
        <dbReference type="Proteomes" id="UP001235966"/>
    </source>
</evidence>
<keyword evidence="7" id="KW-1185">Reference proteome</keyword>
<feature type="domain" description="HipA-like C-terminal" evidence="4">
    <location>
        <begin position="156"/>
        <end position="367"/>
    </location>
</feature>
<proteinExistence type="inferred from homology"/>
<protein>
    <submittedName>
        <fullName evidence="6">Serine/threonine-protein kinase HipA</fullName>
        <ecNumber evidence="6">2.7.11.1</ecNumber>
    </submittedName>
</protein>
<dbReference type="Pfam" id="PF13657">
    <property type="entry name" value="Couple_hipA"/>
    <property type="match status" value="1"/>
</dbReference>
<evidence type="ECO:0000256" key="2">
    <source>
        <dbReference type="ARBA" id="ARBA00022679"/>
    </source>
</evidence>
<evidence type="ECO:0000259" key="5">
    <source>
        <dbReference type="Pfam" id="PF13657"/>
    </source>
</evidence>
<evidence type="ECO:0000256" key="1">
    <source>
        <dbReference type="ARBA" id="ARBA00010164"/>
    </source>
</evidence>
<dbReference type="EC" id="2.7.11.1" evidence="6"/>
<dbReference type="InterPro" id="IPR017508">
    <property type="entry name" value="HipA_N1"/>
</dbReference>
<evidence type="ECO:0000313" key="6">
    <source>
        <dbReference type="EMBL" id="MDP9801602.1"/>
    </source>
</evidence>
<dbReference type="PANTHER" id="PTHR37419:SF8">
    <property type="entry name" value="TOXIN YJJJ"/>
    <property type="match status" value="1"/>
</dbReference>
<accession>A0ABT9ND75</accession>
<dbReference type="GO" id="GO:0004674">
    <property type="term" value="F:protein serine/threonine kinase activity"/>
    <property type="evidence" value="ECO:0007669"/>
    <property type="project" value="UniProtKB-EC"/>
</dbReference>
<dbReference type="InterPro" id="IPR012893">
    <property type="entry name" value="HipA-like_C"/>
</dbReference>
<evidence type="ECO:0000256" key="3">
    <source>
        <dbReference type="ARBA" id="ARBA00022777"/>
    </source>
</evidence>
<reference evidence="6 7" key="1">
    <citation type="submission" date="2023-07" db="EMBL/GenBank/DDBJ databases">
        <title>Sequencing the genomes of 1000 actinobacteria strains.</title>
        <authorList>
            <person name="Klenk H.-P."/>
        </authorList>
    </citation>
    <scope>NUCLEOTIDE SEQUENCE [LARGE SCALE GENOMIC DNA]</scope>
    <source>
        <strain evidence="6 7">DSM 102162</strain>
    </source>
</reference>
<name>A0ABT9ND75_9ACTO</name>
<dbReference type="Pfam" id="PF07804">
    <property type="entry name" value="HipA_C"/>
    <property type="match status" value="1"/>
</dbReference>
<gene>
    <name evidence="6" type="ORF">J2S49_001678</name>
</gene>